<keyword evidence="1" id="KW-0472">Membrane</keyword>
<sequence>MVGFLYAVFITSGQPFGVQLSTAMCSSQSKHLKPWSHIVGPISPCFMLSVSGLNIWPWRFASQQSIFWKRCLVASEFVDVSYPVGYVENFPNWSANGTWIVSSTQSTEAVTLQKASHSTSSSGFSSLQILADSIVLFLALRSGLVLIEITGSFIVRNLVPLVIPLSCCYNLCTTFCLVVIAFAMGGVPKLCSSSTLV</sequence>
<reference evidence="2" key="1">
    <citation type="submission" date="2021-01" db="EMBL/GenBank/DDBJ databases">
        <authorList>
            <consortium name="Genoscope - CEA"/>
            <person name="William W."/>
        </authorList>
    </citation>
    <scope>NUCLEOTIDE SEQUENCE</scope>
</reference>
<evidence type="ECO:0000313" key="2">
    <source>
        <dbReference type="EMBL" id="CAF1908644.1"/>
    </source>
</evidence>
<protein>
    <submittedName>
        <fullName evidence="2">(rape) hypothetical protein</fullName>
    </submittedName>
</protein>
<feature type="transmembrane region" description="Helical" evidence="1">
    <location>
        <begin position="134"/>
        <end position="155"/>
    </location>
</feature>
<accession>A0A816K222</accession>
<dbReference type="EMBL" id="HG994366">
    <property type="protein sequence ID" value="CAF1908644.1"/>
    <property type="molecule type" value="Genomic_DNA"/>
</dbReference>
<dbReference type="AlphaFoldDB" id="A0A816K222"/>
<feature type="transmembrane region" description="Helical" evidence="1">
    <location>
        <begin position="161"/>
        <end position="184"/>
    </location>
</feature>
<gene>
    <name evidence="2" type="ORF">DARMORV10_C02P29030.1</name>
</gene>
<evidence type="ECO:0000256" key="1">
    <source>
        <dbReference type="SAM" id="Phobius"/>
    </source>
</evidence>
<proteinExistence type="predicted"/>
<keyword evidence="1" id="KW-1133">Transmembrane helix</keyword>
<name>A0A816K222_BRANA</name>
<keyword evidence="1" id="KW-0812">Transmembrane</keyword>
<dbReference type="Proteomes" id="UP001295469">
    <property type="component" value="Chromosome C02"/>
</dbReference>
<organism evidence="2">
    <name type="scientific">Brassica napus</name>
    <name type="common">Rape</name>
    <dbReference type="NCBI Taxonomy" id="3708"/>
    <lineage>
        <taxon>Eukaryota</taxon>
        <taxon>Viridiplantae</taxon>
        <taxon>Streptophyta</taxon>
        <taxon>Embryophyta</taxon>
        <taxon>Tracheophyta</taxon>
        <taxon>Spermatophyta</taxon>
        <taxon>Magnoliopsida</taxon>
        <taxon>eudicotyledons</taxon>
        <taxon>Gunneridae</taxon>
        <taxon>Pentapetalae</taxon>
        <taxon>rosids</taxon>
        <taxon>malvids</taxon>
        <taxon>Brassicales</taxon>
        <taxon>Brassicaceae</taxon>
        <taxon>Brassiceae</taxon>
        <taxon>Brassica</taxon>
    </lineage>
</organism>